<accession>A0A4Y2U9R1</accession>
<evidence type="ECO:0000313" key="1">
    <source>
        <dbReference type="EMBL" id="GBO09735.1"/>
    </source>
</evidence>
<dbReference type="EMBL" id="BGPR01035078">
    <property type="protein sequence ID" value="GBO09735.1"/>
    <property type="molecule type" value="Genomic_DNA"/>
</dbReference>
<gene>
    <name evidence="1" type="ORF">AVEN_42378_1</name>
</gene>
<reference evidence="1 2" key="1">
    <citation type="journal article" date="2019" name="Sci. Rep.">
        <title>Orb-weaving spider Araneus ventricosus genome elucidates the spidroin gene catalogue.</title>
        <authorList>
            <person name="Kono N."/>
            <person name="Nakamura H."/>
            <person name="Ohtoshi R."/>
            <person name="Moran D.A.P."/>
            <person name="Shinohara A."/>
            <person name="Yoshida Y."/>
            <person name="Fujiwara M."/>
            <person name="Mori M."/>
            <person name="Tomita M."/>
            <person name="Arakawa K."/>
        </authorList>
    </citation>
    <scope>NUCLEOTIDE SEQUENCE [LARGE SCALE GENOMIC DNA]</scope>
</reference>
<name>A0A4Y2U9R1_ARAVE</name>
<proteinExistence type="predicted"/>
<keyword evidence="2" id="KW-1185">Reference proteome</keyword>
<dbReference type="Proteomes" id="UP000499080">
    <property type="component" value="Unassembled WGS sequence"/>
</dbReference>
<organism evidence="1 2">
    <name type="scientific">Araneus ventricosus</name>
    <name type="common">Orbweaver spider</name>
    <name type="synonym">Epeira ventricosa</name>
    <dbReference type="NCBI Taxonomy" id="182803"/>
    <lineage>
        <taxon>Eukaryota</taxon>
        <taxon>Metazoa</taxon>
        <taxon>Ecdysozoa</taxon>
        <taxon>Arthropoda</taxon>
        <taxon>Chelicerata</taxon>
        <taxon>Arachnida</taxon>
        <taxon>Araneae</taxon>
        <taxon>Araneomorphae</taxon>
        <taxon>Entelegynae</taxon>
        <taxon>Araneoidea</taxon>
        <taxon>Araneidae</taxon>
        <taxon>Araneus</taxon>
    </lineage>
</organism>
<evidence type="ECO:0000313" key="2">
    <source>
        <dbReference type="Proteomes" id="UP000499080"/>
    </source>
</evidence>
<sequence length="156" mass="17783">MNEFNFAERNVRDLKSFFTKKQTSFMCCARALSLAMAHAFWLPSQFFYPLTKTITVCNILKKVAIELATSIWHSCPFLLALNKTMGPIRSVYRFPSFLQEMKSGGTLSFWPCNKTTLSFALEPLVTCFEKCVKKTLKTVVDRLRYGTVESIGADSH</sequence>
<protein>
    <submittedName>
        <fullName evidence="1">Uncharacterized protein</fullName>
    </submittedName>
</protein>
<comment type="caution">
    <text evidence="1">The sequence shown here is derived from an EMBL/GenBank/DDBJ whole genome shotgun (WGS) entry which is preliminary data.</text>
</comment>
<dbReference type="AlphaFoldDB" id="A0A4Y2U9R1"/>